<evidence type="ECO:0000313" key="2">
    <source>
        <dbReference type="Proteomes" id="UP000789525"/>
    </source>
</evidence>
<organism evidence="1 2">
    <name type="scientific">Acaulospora colombiana</name>
    <dbReference type="NCBI Taxonomy" id="27376"/>
    <lineage>
        <taxon>Eukaryota</taxon>
        <taxon>Fungi</taxon>
        <taxon>Fungi incertae sedis</taxon>
        <taxon>Mucoromycota</taxon>
        <taxon>Glomeromycotina</taxon>
        <taxon>Glomeromycetes</taxon>
        <taxon>Diversisporales</taxon>
        <taxon>Acaulosporaceae</taxon>
        <taxon>Acaulospora</taxon>
    </lineage>
</organism>
<gene>
    <name evidence="1" type="ORF">ACOLOM_LOCUS6023</name>
</gene>
<dbReference type="Proteomes" id="UP000789525">
    <property type="component" value="Unassembled WGS sequence"/>
</dbReference>
<dbReference type="EMBL" id="CAJVPT010011876">
    <property type="protein sequence ID" value="CAG8582655.1"/>
    <property type="molecule type" value="Genomic_DNA"/>
</dbReference>
<feature type="non-terminal residue" evidence="1">
    <location>
        <position position="1"/>
    </location>
</feature>
<accession>A0ACA9MBW8</accession>
<name>A0ACA9MBW8_9GLOM</name>
<sequence>NVDGGELIPKAKRLLKEKSDSEKLQEVFRLTKPEQLRGEYRCTLLRYIMLQGVMYLTDDHSSLQESEQSSILIFGKQDLTLKDGNLWKRSIYGTYDRYYFTLQNDVLMYYEDPMDSYCPAEIIDLKYALRVEKSKNKNGFKIIVPNQTYRFSADTEQSMNEWVAHLERSIVRANNDGDSVKIVIPIESIQAIVNNLSMNLPNTIQINTQDSDEPSSYDEYFFTFPSGGQILYKNLYELWKSHKSSQSMQDSAAASTRIMDSLRSITTHGREKSSDEIPSYPTSPKSPKTSSLASNAFTRRVSILLKNPAKYISTFDENPSEEAGVKFRNHFALKNERLNATFYGYFLRMVPLYGKFYISDNYICYKSKVFGMTSNIVLPLLDIHFFKMQKSTTLGYYGLEILTKAQQEMFFEFGFREIRDRFVEILENQIKILLGKDKKHAEDGRAYVSFTFLFVLFKDDQLLLANVLPNSPTISNFGNTGLKKQMHITCLTIGSRGDVQPYIALAKGLMKEGHKVRIASHGEYKDWIEGHGIEFGYVGGDPAELMFRVWLDDLLKTSWEACQNTDLIIESPNAMSGIHIAEALDFIDDNHKNGKKVVYIGFGSIVVDNPKELTRTIVNSVVKSGVAAILSKGWSDRLQLKSEDDAEVSYPSCIYQLKSVPHDWLFPRIDAVVHHGGAGTTAAGLRAGVPTIIRPFFGDQFFWGDRVENMEIGFCIKKLTVDKLSDYLVRVVNDPKIIEKAKLVGENIRKEDGVENAIQSIYKYYEHAKHRIKLQRERTAVSNSLVSTGTGMIGDLKAIGNLKSIASWNLLTKNVNNVDDSSNKKALDENGGNEQDGELIKHSDTKDEESIKAITT</sequence>
<comment type="caution">
    <text evidence="1">The sequence shown here is derived from an EMBL/GenBank/DDBJ whole genome shotgun (WGS) entry which is preliminary data.</text>
</comment>
<evidence type="ECO:0000313" key="1">
    <source>
        <dbReference type="EMBL" id="CAG8582655.1"/>
    </source>
</evidence>
<reference evidence="1" key="1">
    <citation type="submission" date="2021-06" db="EMBL/GenBank/DDBJ databases">
        <authorList>
            <person name="Kallberg Y."/>
            <person name="Tangrot J."/>
            <person name="Rosling A."/>
        </authorList>
    </citation>
    <scope>NUCLEOTIDE SEQUENCE</scope>
    <source>
        <strain evidence="1">CL356</strain>
    </source>
</reference>
<keyword evidence="2" id="KW-1185">Reference proteome</keyword>
<protein>
    <submittedName>
        <fullName evidence="1">10161_t:CDS:1</fullName>
    </submittedName>
</protein>
<proteinExistence type="predicted"/>